<sequence>MPSNILITGAAGYIGGSLVADFLARKTTSIDVDGLIAAVRSEDQANSLSNLGVRVIQLDLTDEDTVVNDKAIHSISGRAVYKFPEDTKVSSVHIFDLTSLYGRIIENILQGKPLPTGREGYYFALAHYLHLGEVLDHLAIQLKARDLITDSKTKIYLNDEAAASSLGIPVPFVRPLWNSGDNIIAEIPHRIGWRPMWNKERFLQNLDDEIQAVVEHGKAKSSLIDSLFEFAAGQQDKA</sequence>
<evidence type="ECO:0000259" key="1">
    <source>
        <dbReference type="Pfam" id="PF05368"/>
    </source>
</evidence>
<proteinExistence type="predicted"/>
<evidence type="ECO:0000313" key="2">
    <source>
        <dbReference type="EMBL" id="OQD98045.1"/>
    </source>
</evidence>
<comment type="caution">
    <text evidence="2">The sequence shown here is derived from an EMBL/GenBank/DDBJ whole genome shotgun (WGS) entry which is preliminary data.</text>
</comment>
<dbReference type="AlphaFoldDB" id="A0A1V6R920"/>
<dbReference type="PANTHER" id="PTHR48079">
    <property type="entry name" value="PROTEIN YEEZ"/>
    <property type="match status" value="1"/>
</dbReference>
<keyword evidence="3" id="KW-1185">Reference proteome</keyword>
<organism evidence="2 3">
    <name type="scientific">Penicillium solitum</name>
    <dbReference type="NCBI Taxonomy" id="60172"/>
    <lineage>
        <taxon>Eukaryota</taxon>
        <taxon>Fungi</taxon>
        <taxon>Dikarya</taxon>
        <taxon>Ascomycota</taxon>
        <taxon>Pezizomycotina</taxon>
        <taxon>Eurotiomycetes</taxon>
        <taxon>Eurotiomycetidae</taxon>
        <taxon>Eurotiales</taxon>
        <taxon>Aspergillaceae</taxon>
        <taxon>Penicillium</taxon>
    </lineage>
</organism>
<accession>A0A1V6R920</accession>
<dbReference type="InterPro" id="IPR008030">
    <property type="entry name" value="NmrA-like"/>
</dbReference>
<dbReference type="Pfam" id="PF05368">
    <property type="entry name" value="NmrA"/>
    <property type="match status" value="1"/>
</dbReference>
<dbReference type="GO" id="GO:0005737">
    <property type="term" value="C:cytoplasm"/>
    <property type="evidence" value="ECO:0007669"/>
    <property type="project" value="TreeGrafter"/>
</dbReference>
<gene>
    <name evidence="2" type="ORF">PENSOL_c010G00101</name>
</gene>
<protein>
    <recommendedName>
        <fullName evidence="1">NmrA-like domain-containing protein</fullName>
    </recommendedName>
</protein>
<evidence type="ECO:0000313" key="3">
    <source>
        <dbReference type="Proteomes" id="UP000191612"/>
    </source>
</evidence>
<dbReference type="InterPro" id="IPR051783">
    <property type="entry name" value="NAD(P)-dependent_oxidoreduct"/>
</dbReference>
<dbReference type="EMBL" id="MDYO01000010">
    <property type="protein sequence ID" value="OQD98045.1"/>
    <property type="molecule type" value="Genomic_DNA"/>
</dbReference>
<dbReference type="GO" id="GO:0004029">
    <property type="term" value="F:aldehyde dehydrogenase (NAD+) activity"/>
    <property type="evidence" value="ECO:0007669"/>
    <property type="project" value="TreeGrafter"/>
</dbReference>
<dbReference type="Proteomes" id="UP000191612">
    <property type="component" value="Unassembled WGS sequence"/>
</dbReference>
<dbReference type="InterPro" id="IPR036291">
    <property type="entry name" value="NAD(P)-bd_dom_sf"/>
</dbReference>
<feature type="domain" description="NmrA-like" evidence="1">
    <location>
        <begin position="3"/>
        <end position="67"/>
    </location>
</feature>
<dbReference type="PANTHER" id="PTHR48079:SF6">
    <property type="entry name" value="NAD(P)-BINDING DOMAIN-CONTAINING PROTEIN-RELATED"/>
    <property type="match status" value="1"/>
</dbReference>
<dbReference type="STRING" id="60172.A0A1V6R920"/>
<reference evidence="3" key="1">
    <citation type="journal article" date="2017" name="Nat. Microbiol.">
        <title>Global analysis of biosynthetic gene clusters reveals vast potential of secondary metabolite production in Penicillium species.</title>
        <authorList>
            <person name="Nielsen J.C."/>
            <person name="Grijseels S."/>
            <person name="Prigent S."/>
            <person name="Ji B."/>
            <person name="Dainat J."/>
            <person name="Nielsen K.F."/>
            <person name="Frisvad J.C."/>
            <person name="Workman M."/>
            <person name="Nielsen J."/>
        </authorList>
    </citation>
    <scope>NUCLEOTIDE SEQUENCE [LARGE SCALE GENOMIC DNA]</scope>
    <source>
        <strain evidence="3">IBT 29525</strain>
    </source>
</reference>
<name>A0A1V6R920_9EURO</name>
<dbReference type="SUPFAM" id="SSF51735">
    <property type="entry name" value="NAD(P)-binding Rossmann-fold domains"/>
    <property type="match status" value="1"/>
</dbReference>
<dbReference type="Gene3D" id="3.40.50.720">
    <property type="entry name" value="NAD(P)-binding Rossmann-like Domain"/>
    <property type="match status" value="1"/>
</dbReference>